<evidence type="ECO:0000259" key="4">
    <source>
        <dbReference type="PROSITE" id="PS01124"/>
    </source>
</evidence>
<dbReference type="InterPro" id="IPR018062">
    <property type="entry name" value="HTH_AraC-typ_CS"/>
</dbReference>
<dbReference type="GO" id="GO:0003700">
    <property type="term" value="F:DNA-binding transcription factor activity"/>
    <property type="evidence" value="ECO:0007669"/>
    <property type="project" value="InterPro"/>
</dbReference>
<dbReference type="InterPro" id="IPR018060">
    <property type="entry name" value="HTH_AraC"/>
</dbReference>
<accession>A0AAX2ZGP1</accession>
<keyword evidence="3" id="KW-0804">Transcription</keyword>
<dbReference type="InterPro" id="IPR010499">
    <property type="entry name" value="AraC_E-bd"/>
</dbReference>
<evidence type="ECO:0000256" key="3">
    <source>
        <dbReference type="ARBA" id="ARBA00023163"/>
    </source>
</evidence>
<sequence length="283" mass="32838">MEWLDKLNESIKYIEDNLQGNIDYNKAAKIACCSTYHFQRMFSYIAGVPLSEYIRQRKMTLAAFNLQKGRKVVDVSYKYGYEIPTSFNRAFQKIHNVSPSIASKEGTVLKAYPQISFKITIKGVKDMEYQVVRRNEIRIVGFKKEMSKNIEENFEEVPKFWGEVSQNNKLNEVISLMDEKSKGVLGVSACMDIMDKWEYYIGVETNKEIKEGMCEYIIQPCTWAVFPGKGKMPEAIQEVEKRAITEWLPSSSYEYANQPDIELYLNADPLDSVFEVWIPIKEK</sequence>
<protein>
    <submittedName>
        <fullName evidence="5">AraC family transcriptional regulator</fullName>
    </submittedName>
</protein>
<dbReference type="KEGG" id="tem:JW646_00575"/>
<dbReference type="GO" id="GO:0043565">
    <property type="term" value="F:sequence-specific DNA binding"/>
    <property type="evidence" value="ECO:0007669"/>
    <property type="project" value="InterPro"/>
</dbReference>
<dbReference type="InterPro" id="IPR050959">
    <property type="entry name" value="MarA-like"/>
</dbReference>
<name>A0AAX2ZGP1_9FIRM</name>
<dbReference type="SMART" id="SM00342">
    <property type="entry name" value="HTH_ARAC"/>
    <property type="match status" value="1"/>
</dbReference>
<keyword evidence="6" id="KW-1185">Reference proteome</keyword>
<dbReference type="SUPFAM" id="SSF55136">
    <property type="entry name" value="Probable bacterial effector-binding domain"/>
    <property type="match status" value="1"/>
</dbReference>
<dbReference type="SMART" id="SM00871">
    <property type="entry name" value="AraC_E_bind"/>
    <property type="match status" value="1"/>
</dbReference>
<dbReference type="Gene3D" id="1.10.10.60">
    <property type="entry name" value="Homeodomain-like"/>
    <property type="match status" value="2"/>
</dbReference>
<dbReference type="Gene3D" id="3.20.80.10">
    <property type="entry name" value="Regulatory factor, effector binding domain"/>
    <property type="match status" value="1"/>
</dbReference>
<dbReference type="PROSITE" id="PS01124">
    <property type="entry name" value="HTH_ARAC_FAMILY_2"/>
    <property type="match status" value="1"/>
</dbReference>
<dbReference type="PROSITE" id="PS00041">
    <property type="entry name" value="HTH_ARAC_FAMILY_1"/>
    <property type="match status" value="1"/>
</dbReference>
<reference evidence="5 6" key="1">
    <citation type="journal article" date="2023" name="Int. J. Syst. Evol. Microbiol.">
        <title>Terrisporobacter hibernicus sp. nov., isolated from bovine faeces in Northern Ireland.</title>
        <authorList>
            <person name="Mitchell M."/>
            <person name="Nguyen S.V."/>
            <person name="Connor M."/>
            <person name="Fairley D.J."/>
            <person name="Donoghue O."/>
            <person name="Marshall H."/>
            <person name="Koolman L."/>
            <person name="McMullan G."/>
            <person name="Schaffer K.E."/>
            <person name="McGrath J.W."/>
            <person name="Fanning S."/>
        </authorList>
    </citation>
    <scope>NUCLEOTIDE SEQUENCE [LARGE SCALE GENOMIC DNA]</scope>
    <source>
        <strain evidence="5 6">MCA3</strain>
    </source>
</reference>
<evidence type="ECO:0000313" key="6">
    <source>
        <dbReference type="Proteomes" id="UP001198983"/>
    </source>
</evidence>
<dbReference type="RefSeq" id="WP_228416205.1">
    <property type="nucleotide sequence ID" value="NZ_CP081135.1"/>
</dbReference>
<dbReference type="PANTHER" id="PTHR47504">
    <property type="entry name" value="RIGHT ORIGIN-BINDING PROTEIN"/>
    <property type="match status" value="1"/>
</dbReference>
<organism evidence="5 6">
    <name type="scientific">Terrisporobacter hibernicus</name>
    <dbReference type="NCBI Taxonomy" id="2813371"/>
    <lineage>
        <taxon>Bacteria</taxon>
        <taxon>Bacillati</taxon>
        <taxon>Bacillota</taxon>
        <taxon>Clostridia</taxon>
        <taxon>Peptostreptococcales</taxon>
        <taxon>Peptostreptococcaceae</taxon>
        <taxon>Terrisporobacter</taxon>
    </lineage>
</organism>
<dbReference type="Proteomes" id="UP001198983">
    <property type="component" value="Chromosome"/>
</dbReference>
<dbReference type="Pfam" id="PF12833">
    <property type="entry name" value="HTH_18"/>
    <property type="match status" value="1"/>
</dbReference>
<evidence type="ECO:0000256" key="1">
    <source>
        <dbReference type="ARBA" id="ARBA00023015"/>
    </source>
</evidence>
<evidence type="ECO:0000256" key="2">
    <source>
        <dbReference type="ARBA" id="ARBA00023125"/>
    </source>
</evidence>
<evidence type="ECO:0000313" key="5">
    <source>
        <dbReference type="EMBL" id="UEL47981.1"/>
    </source>
</evidence>
<dbReference type="PANTHER" id="PTHR47504:SF5">
    <property type="entry name" value="RIGHT ORIGIN-BINDING PROTEIN"/>
    <property type="match status" value="1"/>
</dbReference>
<proteinExistence type="predicted"/>
<dbReference type="EMBL" id="CP081135">
    <property type="protein sequence ID" value="UEL47981.1"/>
    <property type="molecule type" value="Genomic_DNA"/>
</dbReference>
<dbReference type="SUPFAM" id="SSF46689">
    <property type="entry name" value="Homeodomain-like"/>
    <property type="match status" value="2"/>
</dbReference>
<dbReference type="AlphaFoldDB" id="A0AAX2ZGP1"/>
<keyword evidence="2" id="KW-0238">DNA-binding</keyword>
<keyword evidence="1" id="KW-0805">Transcription regulation</keyword>
<dbReference type="Pfam" id="PF14526">
    <property type="entry name" value="Cass2"/>
    <property type="match status" value="1"/>
</dbReference>
<dbReference type="InterPro" id="IPR029441">
    <property type="entry name" value="Cass2"/>
</dbReference>
<dbReference type="InterPro" id="IPR009057">
    <property type="entry name" value="Homeodomain-like_sf"/>
</dbReference>
<dbReference type="InterPro" id="IPR011256">
    <property type="entry name" value="Reg_factor_effector_dom_sf"/>
</dbReference>
<feature type="domain" description="HTH araC/xylS-type" evidence="4">
    <location>
        <begin position="8"/>
        <end position="105"/>
    </location>
</feature>
<gene>
    <name evidence="5" type="ORF">JW646_00575</name>
</gene>